<dbReference type="Proteomes" id="UP000618746">
    <property type="component" value="Unassembled WGS sequence"/>
</dbReference>
<dbReference type="EMBL" id="WBNQ01033099">
    <property type="protein sequence ID" value="NXX67049.1"/>
    <property type="molecule type" value="Genomic_DNA"/>
</dbReference>
<name>A0A852JPK1_SPIPA</name>
<keyword evidence="7" id="KW-0832">Ubl conjugation</keyword>
<evidence type="ECO:0000256" key="15">
    <source>
        <dbReference type="ARBA" id="ARBA00023201"/>
    </source>
</evidence>
<evidence type="ECO:0000256" key="16">
    <source>
        <dbReference type="ARBA" id="ARBA00023303"/>
    </source>
</evidence>
<feature type="transmembrane region" description="Helical" evidence="18">
    <location>
        <begin position="874"/>
        <end position="891"/>
    </location>
</feature>
<feature type="transmembrane region" description="Helical" evidence="18">
    <location>
        <begin position="223"/>
        <end position="243"/>
    </location>
</feature>
<keyword evidence="4" id="KW-0597">Phosphoprotein</keyword>
<evidence type="ECO:0000256" key="2">
    <source>
        <dbReference type="ARBA" id="ARBA00022448"/>
    </source>
</evidence>
<dbReference type="AlphaFoldDB" id="A0A852JPK1"/>
<evidence type="ECO:0000256" key="4">
    <source>
        <dbReference type="ARBA" id="ARBA00022553"/>
    </source>
</evidence>
<dbReference type="Gene3D" id="1.20.120.350">
    <property type="entry name" value="Voltage-gated potassium channels. Chain C"/>
    <property type="match status" value="2"/>
</dbReference>
<keyword evidence="23" id="KW-1185">Reference proteome</keyword>
<feature type="transmembrane region" description="Helical" evidence="18">
    <location>
        <begin position="373"/>
        <end position="401"/>
    </location>
</feature>
<feature type="transmembrane region" description="Helical" evidence="18">
    <location>
        <begin position="735"/>
        <end position="756"/>
    </location>
</feature>
<evidence type="ECO:0000256" key="8">
    <source>
        <dbReference type="ARBA" id="ARBA00022882"/>
    </source>
</evidence>
<evidence type="ECO:0000256" key="3">
    <source>
        <dbReference type="ARBA" id="ARBA00022475"/>
    </source>
</evidence>
<feature type="domain" description="Sodium ion transport-associated" evidence="20">
    <location>
        <begin position="949"/>
        <end position="1067"/>
    </location>
</feature>
<dbReference type="OrthoDB" id="2984333at2759"/>
<evidence type="ECO:0000259" key="20">
    <source>
        <dbReference type="Pfam" id="PF06512"/>
    </source>
</evidence>
<dbReference type="PANTHER" id="PTHR10037">
    <property type="entry name" value="VOLTAGE-GATED CATION CHANNEL CALCIUM AND SODIUM"/>
    <property type="match status" value="1"/>
</dbReference>
<feature type="transmembrane region" description="Helical" evidence="18">
    <location>
        <begin position="768"/>
        <end position="785"/>
    </location>
</feature>
<dbReference type="Gene3D" id="1.10.287.70">
    <property type="match status" value="2"/>
</dbReference>
<dbReference type="GO" id="GO:0001518">
    <property type="term" value="C:voltage-gated sodium channel complex"/>
    <property type="evidence" value="ECO:0007669"/>
    <property type="project" value="InterPro"/>
</dbReference>
<keyword evidence="5 18" id="KW-0812">Transmembrane</keyword>
<accession>A0A852JPK1</accession>
<keyword evidence="16" id="KW-0407">Ion channel</keyword>
<feature type="non-terminal residue" evidence="22">
    <location>
        <position position="1068"/>
    </location>
</feature>
<dbReference type="PANTHER" id="PTHR10037:SF208">
    <property type="entry name" value="SODIUM CHANNEL PROTEIN TYPE 10 SUBUNIT ALPHA"/>
    <property type="match status" value="1"/>
</dbReference>
<keyword evidence="3" id="KW-1003">Cell membrane</keyword>
<feature type="transmembrane region" description="Helical" evidence="18">
    <location>
        <begin position="249"/>
        <end position="268"/>
    </location>
</feature>
<keyword evidence="12 18" id="KW-0472">Membrane</keyword>
<proteinExistence type="predicted"/>
<evidence type="ECO:0000259" key="19">
    <source>
        <dbReference type="Pfam" id="PF00520"/>
    </source>
</evidence>
<keyword evidence="6" id="KW-0677">Repeat</keyword>
<gene>
    <name evidence="22" type="primary">Scn5a_2</name>
    <name evidence="22" type="ORF">SPIPAS_R00920</name>
</gene>
<feature type="domain" description="Ion transport" evidence="19">
    <location>
        <begin position="122"/>
        <end position="407"/>
    </location>
</feature>
<feature type="transmembrane region" description="Helical" evidence="18">
    <location>
        <begin position="191"/>
        <end position="211"/>
    </location>
</feature>
<feature type="region of interest" description="Disordered" evidence="17">
    <location>
        <begin position="454"/>
        <end position="487"/>
    </location>
</feature>
<dbReference type="GO" id="GO:0005248">
    <property type="term" value="F:voltage-gated sodium channel activity"/>
    <property type="evidence" value="ECO:0007669"/>
    <property type="project" value="InterPro"/>
</dbReference>
<feature type="domain" description="Voltage-gated Na+ ion channel cytoplasmic" evidence="21">
    <location>
        <begin position="493"/>
        <end position="654"/>
    </location>
</feature>
<dbReference type="GO" id="GO:0086010">
    <property type="term" value="P:membrane depolarization during action potential"/>
    <property type="evidence" value="ECO:0007669"/>
    <property type="project" value="TreeGrafter"/>
</dbReference>
<dbReference type="PRINTS" id="PR01666">
    <property type="entry name" value="NACHANNEL5"/>
</dbReference>
<dbReference type="FunFam" id="1.10.287.70:FF:000049">
    <property type="entry name" value="Voltage-dependent sodium channel 2"/>
    <property type="match status" value="1"/>
</dbReference>
<dbReference type="InterPro" id="IPR024583">
    <property type="entry name" value="Na_trans_cytopl"/>
</dbReference>
<keyword evidence="11" id="KW-0406">Ion transport</keyword>
<feature type="transmembrane region" description="Helical" evidence="18">
    <location>
        <begin position="912"/>
        <end position="935"/>
    </location>
</feature>
<evidence type="ECO:0000256" key="1">
    <source>
        <dbReference type="ARBA" id="ARBA00004651"/>
    </source>
</evidence>
<dbReference type="GO" id="GO:0019228">
    <property type="term" value="P:neuronal action potential"/>
    <property type="evidence" value="ECO:0007669"/>
    <property type="project" value="TreeGrafter"/>
</dbReference>
<evidence type="ECO:0000256" key="18">
    <source>
        <dbReference type="SAM" id="Phobius"/>
    </source>
</evidence>
<evidence type="ECO:0000256" key="6">
    <source>
        <dbReference type="ARBA" id="ARBA00022737"/>
    </source>
</evidence>
<organism evidence="22 23">
    <name type="scientific">Spizella passerina</name>
    <name type="common">Chipping sparrow</name>
    <dbReference type="NCBI Taxonomy" id="40210"/>
    <lineage>
        <taxon>Eukaryota</taxon>
        <taxon>Metazoa</taxon>
        <taxon>Chordata</taxon>
        <taxon>Craniata</taxon>
        <taxon>Vertebrata</taxon>
        <taxon>Euteleostomi</taxon>
        <taxon>Archelosauria</taxon>
        <taxon>Archosauria</taxon>
        <taxon>Dinosauria</taxon>
        <taxon>Saurischia</taxon>
        <taxon>Theropoda</taxon>
        <taxon>Coelurosauria</taxon>
        <taxon>Aves</taxon>
        <taxon>Neognathae</taxon>
        <taxon>Neoaves</taxon>
        <taxon>Telluraves</taxon>
        <taxon>Australaves</taxon>
        <taxon>Passeriformes</taxon>
        <taxon>Passerellidae</taxon>
        <taxon>Spizella</taxon>
    </lineage>
</organism>
<evidence type="ECO:0000256" key="9">
    <source>
        <dbReference type="ARBA" id="ARBA00022989"/>
    </source>
</evidence>
<keyword evidence="13" id="KW-1015">Disulfide bond</keyword>
<dbReference type="InterPro" id="IPR010526">
    <property type="entry name" value="Na_trans_assoc_dom"/>
</dbReference>
<dbReference type="Pfam" id="PF00520">
    <property type="entry name" value="Ion_trans"/>
    <property type="match status" value="2"/>
</dbReference>
<protein>
    <submittedName>
        <fullName evidence="22">SCN5A protein</fullName>
    </submittedName>
</protein>
<feature type="non-terminal residue" evidence="22">
    <location>
        <position position="1"/>
    </location>
</feature>
<keyword evidence="10" id="KW-0915">Sodium</keyword>
<evidence type="ECO:0000256" key="12">
    <source>
        <dbReference type="ARBA" id="ARBA00023136"/>
    </source>
</evidence>
<evidence type="ECO:0000259" key="21">
    <source>
        <dbReference type="Pfam" id="PF11933"/>
    </source>
</evidence>
<comment type="subcellular location">
    <subcellularLocation>
        <location evidence="1">Cell membrane</location>
        <topology evidence="1">Multi-pass membrane protein</topology>
    </subcellularLocation>
</comment>
<evidence type="ECO:0000256" key="14">
    <source>
        <dbReference type="ARBA" id="ARBA00023180"/>
    </source>
</evidence>
<evidence type="ECO:0000256" key="13">
    <source>
        <dbReference type="ARBA" id="ARBA00023157"/>
    </source>
</evidence>
<evidence type="ECO:0000256" key="17">
    <source>
        <dbReference type="SAM" id="MobiDB-lite"/>
    </source>
</evidence>
<feature type="compositionally biased region" description="Polar residues" evidence="17">
    <location>
        <begin position="556"/>
        <end position="578"/>
    </location>
</feature>
<comment type="caution">
    <text evidence="22">The sequence shown here is derived from an EMBL/GenBank/DDBJ whole genome shotgun (WGS) entry which is preliminary data.</text>
</comment>
<evidence type="ECO:0000256" key="7">
    <source>
        <dbReference type="ARBA" id="ARBA00022843"/>
    </source>
</evidence>
<feature type="transmembrane region" description="Helical" evidence="18">
    <location>
        <begin position="705"/>
        <end position="723"/>
    </location>
</feature>
<feature type="region of interest" description="Disordered" evidence="17">
    <location>
        <begin position="521"/>
        <end position="607"/>
    </location>
</feature>
<dbReference type="InterPro" id="IPR043203">
    <property type="entry name" value="VGCC_Ca_Na"/>
</dbReference>
<dbReference type="InterPro" id="IPR005821">
    <property type="entry name" value="Ion_trans_dom"/>
</dbReference>
<feature type="transmembrane region" description="Helical" evidence="18">
    <location>
        <begin position="840"/>
        <end position="862"/>
    </location>
</feature>
<dbReference type="Pfam" id="PF11933">
    <property type="entry name" value="Na_trans_cytopl"/>
    <property type="match status" value="1"/>
</dbReference>
<dbReference type="SUPFAM" id="SSF81324">
    <property type="entry name" value="Voltage-gated potassium channels"/>
    <property type="match status" value="2"/>
</dbReference>
<evidence type="ECO:0000256" key="5">
    <source>
        <dbReference type="ARBA" id="ARBA00022692"/>
    </source>
</evidence>
<keyword evidence="8" id="KW-0851">Voltage-gated channel</keyword>
<evidence type="ECO:0000256" key="10">
    <source>
        <dbReference type="ARBA" id="ARBA00023053"/>
    </source>
</evidence>
<dbReference type="Pfam" id="PF06512">
    <property type="entry name" value="Na_trans_assoc"/>
    <property type="match status" value="1"/>
</dbReference>
<dbReference type="InterPro" id="IPR008053">
    <property type="entry name" value="Na_channel_a5su"/>
</dbReference>
<keyword evidence="2" id="KW-0813">Transport</keyword>
<feature type="domain" description="Ion transport" evidence="19">
    <location>
        <begin position="704"/>
        <end position="942"/>
    </location>
</feature>
<dbReference type="FunFam" id="1.10.287.70:FF:000562">
    <property type="entry name" value="Uncharacterized protein"/>
    <property type="match status" value="1"/>
</dbReference>
<sequence>MAEFLGPGTNHFRRFTQESLAAIKKRIAAKKKCPKNTTEQKPEEKDRPQLDLKAFQKLPALYGNPPPELIGEPLEDVDPFYKDHKVFIVLNKQKIIYRFTATRALWIFSPFHPIRGRAIKILLCLTLLAQTLNSLTVPLLLSSNTALSIWLFSPLLRYTFTGIYTFESLIKILARGFCLNEFTFLRDPWNWLDFSVIVMAYVGIACARWNVSVLRTFRVLRALKTISIIPGLKIIVGALIQSVKKLADVMILTVFCLSVFALIGLQLFKGNLRQKCVRNTTELFNKTWKSYEEFMNDSDDFAKKSGTPDILLCGPGAGECPPGYKCCKIGPNPDHGFTSFDTFGWAFLSLFRLMTQDYWERLYQQTLRASGKVYVVFFMMVIFLGSFYLVNLILAVVTMAYEDQNKATIAETEAKERKFQEAMELLQKEQESLGIKGNDILSLSSFEASSLSSKEIKERSNRQKRNKTLGKQENEEEEELPKSQLPESQRKLSLLGLVYGPSSKRRLSHGSIFNFQIPAVEGDSGADLGDEDTAGAGGHKPRCRSLSGPRMGRRPSLQSQWGHSSHPATPNCARSSKGGSLDEHPGVGLGSSGVHSQDPVSSEGAMLPPVMEDAGKGDLPAVRDESSMMHLPPHLSVEYFNEALQRQRAASVVSIITSVLEEREEARQKCPPRLKNFALKYLIWDCCPLWLRIKEKVAAFIKDPFFDLTITVCIVMNTLFMALEHNNMSLTFKYMLKIGNLVFTGIFTAEMVLKIIALDPYYYFQQPWNIFDSVIVTLSLIELSFPKHKSKKEGRKGGTLSVLRSFRLLRVFKLAKSWPTLNTLIKIICNSLGALSNLTLVLGIIIFIFAVVGVQLFGTSYFKYYEKKGCKSRWHMMDFFHSFLVVFRILCGEWIETMWECMVVAEQPSMCLVFFLLVMVIGNLVVLNLFIALLLSSFSADSLQTTEDDGEMNNLRIAFARIRKAFHLVKSATWDACCRKLRHIKKVHKKKIKLTAQNSLGFKREEPKSCKENYNNEWIEKNRDKCPGHEDFVRNPNVFVCVPIAEAENTSEGFEDDDKLSTFTDTEC</sequence>
<reference evidence="22" key="1">
    <citation type="submission" date="2020-02" db="EMBL/GenBank/DDBJ databases">
        <title>Bird 10,000 Genomes (B10K) Project - Family phase.</title>
        <authorList>
            <person name="Zhang G."/>
        </authorList>
    </citation>
    <scope>NUCLEOTIDE SEQUENCE</scope>
    <source>
        <strain evidence="22">B10K-DU-023-52</strain>
        <tissue evidence="22">Mixed tissue sample</tissue>
    </source>
</reference>
<evidence type="ECO:0000313" key="22">
    <source>
        <dbReference type="EMBL" id="NXX67049.1"/>
    </source>
</evidence>
<keyword evidence="15" id="KW-0739">Sodium transport</keyword>
<dbReference type="FunFam" id="1.20.120.350:FF:000002">
    <property type="entry name" value="Sodium channel protein"/>
    <property type="match status" value="1"/>
</dbReference>
<dbReference type="InterPro" id="IPR027359">
    <property type="entry name" value="Volt_channel_dom_sf"/>
</dbReference>
<evidence type="ECO:0000313" key="23">
    <source>
        <dbReference type="Proteomes" id="UP000618746"/>
    </source>
</evidence>
<keyword evidence="14" id="KW-0325">Glycoprotein</keyword>
<evidence type="ECO:0000256" key="11">
    <source>
        <dbReference type="ARBA" id="ARBA00023065"/>
    </source>
</evidence>
<keyword evidence="9 18" id="KW-1133">Transmembrane helix</keyword>